<dbReference type="AlphaFoldDB" id="A0A439DB78"/>
<dbReference type="STRING" id="363999.A0A439DB78"/>
<dbReference type="PANTHER" id="PTHR37015">
    <property type="entry name" value="REVERSE TRANSCRIPTASE DOMAIN-CONTAINING PROTEIN"/>
    <property type="match status" value="1"/>
</dbReference>
<sequence length="1199" mass="134839">MAQPSSVLSQTMQSISLAKIHEIEKQRDRYESRKNEVLSAAALHPDNIRERITQLLSGVKKLCDRQLTTDPQVLNIDLWLQQSSYDASIPSQMLRSYETLLRSKLEVQSRKLGMAHLWSRLVTEWMNSSTPMSAVPDSSSDTDDVDRQEKRLKELCDKFEEVVFTPLERDESRIEQYMRGLFSGDEAGRALESLRSWIRVNESILLKNREPFDRETLRWCVNGLLVEDLLSDEKQAILREFPKNPVVLDEIADVLNMRFADFDNWSWEAGEQGIPVLPRPQLNGKYRIWMDEDVLQAIFIHYVGMTNCVDLKSSLVNYLSLANSGNGLWNWGTIENVTIVDRIKVEYLRGARLDSIQKLPSNVRGLGRYRAYHNDGDAQEDGGEENNNQKNSGGVNIKQKLLRTLATETIVHRTLHGEAAVVQSDLQWYATGLPHTTIFTVMRFFGFSERIVSFYRKVLQAPLNVISTPGESLAGEPRIRQRGVPMAHAPEKLIGEMILFIMDLAVNKANGMLLYRLHDDLFLCGEPSRCAQAWEAMKEFADIMGVSFNKSKTGSVYLTNPEKSRDAEIESILPTGVVRIGHLLLDQDSGEWVMDQDQIGEHVTQLRKQLAACNNILDWVKTWNSCISRFFSHTLGEPAYCFGIKHVDSVLEIYQGINRVLFRPSSSSSSENDEGQPRPEGNVVDYLKSKIEERFGVSDVPDVFIFLPEIMGGLGVKNPFIPYLAFRNCFLENKSESSPDSIMRVYRASVSSGESPGDSQDGIKKRRITDSIVTVAKEKDEYDIARKAFAKLDGGERLMRLRKLYPQPSEAYLASQVLSKVLTPGQDDDFWSFEDYTRHREWTSGFLTRAYNILLDVPIQKGADVESFATRALARAGIKGEAKVLQVEWVLQLYQDELKERWGGSRLVDKKYLPLGLLTMMRRKAVRWTMVLLPSIPMTDHATVPTNLISSHRPSSQHGSEISSTNPFKLIPPAYRPILTTLHVLYPSTLLPALDLLDRRLVTRVILKRDSASHPPRMQTGRDLTIISDQEAQAGGESSNIPEEQDGSGAPPLYHLVRSAQPQSHRRRHSTSAGGQVYIVRLESWNCTCAAFSFSAFPPLPSSTFSSPGPTVDGYQILPASTSREEDTKLRDAESGENAEQAWEFGGLSADGRDGTGGVPCCKHLLACVLAEKWNGVLGGYMEERLVGREEAAGLVGDL</sequence>
<evidence type="ECO:0000256" key="1">
    <source>
        <dbReference type="SAM" id="MobiDB-lite"/>
    </source>
</evidence>
<evidence type="ECO:0000313" key="2">
    <source>
        <dbReference type="EMBL" id="RWA11663.1"/>
    </source>
</evidence>
<evidence type="ECO:0000313" key="3">
    <source>
        <dbReference type="Proteomes" id="UP000286045"/>
    </source>
</evidence>
<evidence type="ECO:0008006" key="4">
    <source>
        <dbReference type="Google" id="ProtNLM"/>
    </source>
</evidence>
<feature type="region of interest" description="Disordered" evidence="1">
    <location>
        <begin position="374"/>
        <end position="393"/>
    </location>
</feature>
<dbReference type="EMBL" id="RYZI01000073">
    <property type="protein sequence ID" value="RWA11663.1"/>
    <property type="molecule type" value="Genomic_DNA"/>
</dbReference>
<gene>
    <name evidence="2" type="ORF">EKO27_g3456</name>
</gene>
<feature type="region of interest" description="Disordered" evidence="1">
    <location>
        <begin position="1031"/>
        <end position="1054"/>
    </location>
</feature>
<keyword evidence="3" id="KW-1185">Reference proteome</keyword>
<feature type="compositionally biased region" description="Polar residues" evidence="1">
    <location>
        <begin position="1031"/>
        <end position="1042"/>
    </location>
</feature>
<name>A0A439DB78_9PEZI</name>
<comment type="caution">
    <text evidence="2">The sequence shown here is derived from an EMBL/GenBank/DDBJ whole genome shotgun (WGS) entry which is preliminary data.</text>
</comment>
<dbReference type="PANTHER" id="PTHR37015:SF1">
    <property type="entry name" value="REVERSE TRANSCRIPTASE DOMAIN-CONTAINING PROTEIN"/>
    <property type="match status" value="1"/>
</dbReference>
<proteinExistence type="predicted"/>
<accession>A0A439DB78</accession>
<protein>
    <recommendedName>
        <fullName evidence="4">Reverse transcriptase domain-containing protein</fullName>
    </recommendedName>
</protein>
<reference evidence="2 3" key="1">
    <citation type="submission" date="2018-12" db="EMBL/GenBank/DDBJ databases">
        <title>Draft genome sequence of Xylaria grammica IHI A82.</title>
        <authorList>
            <person name="Buettner E."/>
            <person name="Kellner H."/>
        </authorList>
    </citation>
    <scope>NUCLEOTIDE SEQUENCE [LARGE SCALE GENOMIC DNA]</scope>
    <source>
        <strain evidence="2 3">IHI A82</strain>
    </source>
</reference>
<dbReference type="Proteomes" id="UP000286045">
    <property type="component" value="Unassembled WGS sequence"/>
</dbReference>
<organism evidence="2 3">
    <name type="scientific">Xylaria grammica</name>
    <dbReference type="NCBI Taxonomy" id="363999"/>
    <lineage>
        <taxon>Eukaryota</taxon>
        <taxon>Fungi</taxon>
        <taxon>Dikarya</taxon>
        <taxon>Ascomycota</taxon>
        <taxon>Pezizomycotina</taxon>
        <taxon>Sordariomycetes</taxon>
        <taxon>Xylariomycetidae</taxon>
        <taxon>Xylariales</taxon>
        <taxon>Xylariaceae</taxon>
        <taxon>Xylaria</taxon>
    </lineage>
</organism>